<dbReference type="GO" id="GO:0015159">
    <property type="term" value="F:polysaccharide transmembrane transporter activity"/>
    <property type="evidence" value="ECO:0007669"/>
    <property type="project" value="InterPro"/>
</dbReference>
<keyword evidence="10" id="KW-0626">Porin</keyword>
<dbReference type="RefSeq" id="WP_109265807.1">
    <property type="nucleotide sequence ID" value="NZ_QEWP01000020.1"/>
</dbReference>
<comment type="similarity">
    <text evidence="2">Belongs to the BexD/CtrA/VexA family.</text>
</comment>
<dbReference type="InterPro" id="IPR049712">
    <property type="entry name" value="Poly_export"/>
</dbReference>
<evidence type="ECO:0008006" key="20">
    <source>
        <dbReference type="Google" id="ProtNLM"/>
    </source>
</evidence>
<evidence type="ECO:0000256" key="15">
    <source>
        <dbReference type="SAM" id="Phobius"/>
    </source>
</evidence>
<dbReference type="GO" id="GO:0009279">
    <property type="term" value="C:cell outer membrane"/>
    <property type="evidence" value="ECO:0007669"/>
    <property type="project" value="UniProtKB-SubCell"/>
</dbReference>
<dbReference type="Pfam" id="PF02563">
    <property type="entry name" value="Poly_export"/>
    <property type="match status" value="1"/>
</dbReference>
<feature type="domain" description="Polysaccharide export protein N-terminal" evidence="16">
    <location>
        <begin position="47"/>
        <end position="143"/>
    </location>
</feature>
<dbReference type="PROSITE" id="PS51257">
    <property type="entry name" value="PROKAR_LIPOPROTEIN"/>
    <property type="match status" value="1"/>
</dbReference>
<keyword evidence="3" id="KW-0813">Transport</keyword>
<dbReference type="GO" id="GO:0006811">
    <property type="term" value="P:monoatomic ion transport"/>
    <property type="evidence" value="ECO:0007669"/>
    <property type="project" value="UniProtKB-KW"/>
</dbReference>
<keyword evidence="7" id="KW-0732">Signal</keyword>
<evidence type="ECO:0000313" key="18">
    <source>
        <dbReference type="EMBL" id="PWD98025.1"/>
    </source>
</evidence>
<comment type="subcellular location">
    <subcellularLocation>
        <location evidence="1">Cell outer membrane</location>
        <topology evidence="1">Multi-pass membrane protein</topology>
    </subcellularLocation>
</comment>
<dbReference type="InterPro" id="IPR003715">
    <property type="entry name" value="Poly_export_N"/>
</dbReference>
<evidence type="ECO:0000256" key="14">
    <source>
        <dbReference type="ARBA" id="ARBA00023288"/>
    </source>
</evidence>
<evidence type="ECO:0000313" key="19">
    <source>
        <dbReference type="Proteomes" id="UP000244956"/>
    </source>
</evidence>
<sequence length="264" mass="30084">MKNRIINHIIVVLIISLTSSCYSLKKSIYLDGELSQELEDIDGKFSQRPAEYTVEINDLLYIRVTSLDERTSAFLNNESGYTSMPESISSTSLLGYRVDSDGSIEYPFIGKIYVAGLTLEEVRAKIMLAVSKYLEQSNVIVKLINDNITIMGEVTRPGRFPLNSERINIMEALSLSGDITNFGNKKKVRLIRFRYEEPEMYSMDVSDENIIFSEYFWLQPGDIIYVEPRSFKALSLNSNFITIGVSMLTATFTFLTYLNSLEEE</sequence>
<evidence type="ECO:0000256" key="13">
    <source>
        <dbReference type="ARBA" id="ARBA00023237"/>
    </source>
</evidence>
<comment type="caution">
    <text evidence="18">The sequence shown here is derived from an EMBL/GenBank/DDBJ whole genome shotgun (WGS) entry which is preliminary data.</text>
</comment>
<feature type="transmembrane region" description="Helical" evidence="15">
    <location>
        <begin position="239"/>
        <end position="258"/>
    </location>
</feature>
<evidence type="ECO:0000259" key="16">
    <source>
        <dbReference type="Pfam" id="PF02563"/>
    </source>
</evidence>
<evidence type="ECO:0000256" key="7">
    <source>
        <dbReference type="ARBA" id="ARBA00022729"/>
    </source>
</evidence>
<dbReference type="Pfam" id="PF22461">
    <property type="entry name" value="SLBB_2"/>
    <property type="match status" value="1"/>
</dbReference>
<keyword evidence="6 15" id="KW-0812">Transmembrane</keyword>
<reference evidence="18 19" key="1">
    <citation type="submission" date="2018-05" db="EMBL/GenBank/DDBJ databases">
        <title>Marinilabilia rubrum sp. nov., isolated from saltern sediment.</title>
        <authorList>
            <person name="Zhang R."/>
        </authorList>
    </citation>
    <scope>NUCLEOTIDE SEQUENCE [LARGE SCALE GENOMIC DNA]</scope>
    <source>
        <strain evidence="18 19">WTE16</strain>
    </source>
</reference>
<evidence type="ECO:0000256" key="4">
    <source>
        <dbReference type="ARBA" id="ARBA00022452"/>
    </source>
</evidence>
<evidence type="ECO:0000256" key="9">
    <source>
        <dbReference type="ARBA" id="ARBA00023065"/>
    </source>
</evidence>
<evidence type="ECO:0000256" key="3">
    <source>
        <dbReference type="ARBA" id="ARBA00022448"/>
    </source>
</evidence>
<name>A0A2U2B4N9_9BACT</name>
<keyword evidence="15" id="KW-1133">Transmembrane helix</keyword>
<keyword evidence="19" id="KW-1185">Reference proteome</keyword>
<dbReference type="InterPro" id="IPR054765">
    <property type="entry name" value="SLBB_dom"/>
</dbReference>
<keyword evidence="8" id="KW-0625">Polysaccharide transport</keyword>
<dbReference type="GO" id="GO:0046930">
    <property type="term" value="C:pore complex"/>
    <property type="evidence" value="ECO:0007669"/>
    <property type="project" value="UniProtKB-KW"/>
</dbReference>
<protein>
    <recommendedName>
        <fullName evidence="20">Sugar transporter</fullName>
    </recommendedName>
</protein>
<dbReference type="OrthoDB" id="662756at2"/>
<evidence type="ECO:0000256" key="11">
    <source>
        <dbReference type="ARBA" id="ARBA00023136"/>
    </source>
</evidence>
<accession>A0A2U2B4N9</accession>
<dbReference type="Gene3D" id="3.10.560.10">
    <property type="entry name" value="Outer membrane lipoprotein wza domain like"/>
    <property type="match status" value="1"/>
</dbReference>
<evidence type="ECO:0000256" key="2">
    <source>
        <dbReference type="ARBA" id="ARBA00009450"/>
    </source>
</evidence>
<keyword evidence="11 15" id="KW-0472">Membrane</keyword>
<evidence type="ECO:0000256" key="12">
    <source>
        <dbReference type="ARBA" id="ARBA00023139"/>
    </source>
</evidence>
<keyword evidence="9" id="KW-0406">Ion transport</keyword>
<evidence type="ECO:0000256" key="1">
    <source>
        <dbReference type="ARBA" id="ARBA00004571"/>
    </source>
</evidence>
<proteinExistence type="inferred from homology"/>
<feature type="domain" description="SLBB" evidence="17">
    <location>
        <begin position="148"/>
        <end position="226"/>
    </location>
</feature>
<dbReference type="PANTHER" id="PTHR33619">
    <property type="entry name" value="POLYSACCHARIDE EXPORT PROTEIN GFCE-RELATED"/>
    <property type="match status" value="1"/>
</dbReference>
<organism evidence="18 19">
    <name type="scientific">Marinilabilia rubra</name>
    <dbReference type="NCBI Taxonomy" id="2162893"/>
    <lineage>
        <taxon>Bacteria</taxon>
        <taxon>Pseudomonadati</taxon>
        <taxon>Bacteroidota</taxon>
        <taxon>Bacteroidia</taxon>
        <taxon>Marinilabiliales</taxon>
        <taxon>Marinilabiliaceae</taxon>
        <taxon>Marinilabilia</taxon>
    </lineage>
</organism>
<dbReference type="PANTHER" id="PTHR33619:SF3">
    <property type="entry name" value="POLYSACCHARIDE EXPORT PROTEIN GFCE-RELATED"/>
    <property type="match status" value="1"/>
</dbReference>
<gene>
    <name evidence="18" type="ORF">DDZ16_17635</name>
</gene>
<dbReference type="Proteomes" id="UP000244956">
    <property type="component" value="Unassembled WGS sequence"/>
</dbReference>
<dbReference type="GO" id="GO:0015288">
    <property type="term" value="F:porin activity"/>
    <property type="evidence" value="ECO:0007669"/>
    <property type="project" value="UniProtKB-KW"/>
</dbReference>
<keyword evidence="14" id="KW-0449">Lipoprotein</keyword>
<evidence type="ECO:0000259" key="17">
    <source>
        <dbReference type="Pfam" id="PF22461"/>
    </source>
</evidence>
<keyword evidence="5" id="KW-0762">Sugar transport</keyword>
<evidence type="ECO:0000256" key="10">
    <source>
        <dbReference type="ARBA" id="ARBA00023114"/>
    </source>
</evidence>
<evidence type="ECO:0000256" key="6">
    <source>
        <dbReference type="ARBA" id="ARBA00022692"/>
    </source>
</evidence>
<keyword evidence="13" id="KW-0998">Cell outer membrane</keyword>
<evidence type="ECO:0000256" key="5">
    <source>
        <dbReference type="ARBA" id="ARBA00022597"/>
    </source>
</evidence>
<dbReference type="EMBL" id="QEWP01000020">
    <property type="protein sequence ID" value="PWD98025.1"/>
    <property type="molecule type" value="Genomic_DNA"/>
</dbReference>
<keyword evidence="12" id="KW-0564">Palmitate</keyword>
<evidence type="ECO:0000256" key="8">
    <source>
        <dbReference type="ARBA" id="ARBA00023047"/>
    </source>
</evidence>
<keyword evidence="4" id="KW-1134">Transmembrane beta strand</keyword>
<dbReference type="AlphaFoldDB" id="A0A2U2B4N9"/>